<feature type="region of interest" description="Disordered" evidence="1">
    <location>
        <begin position="133"/>
        <end position="177"/>
    </location>
</feature>
<proteinExistence type="predicted"/>
<feature type="compositionally biased region" description="Gly residues" evidence="1">
    <location>
        <begin position="28"/>
        <end position="39"/>
    </location>
</feature>
<dbReference type="Proteomes" id="UP000198287">
    <property type="component" value="Unassembled WGS sequence"/>
</dbReference>
<dbReference type="EMBL" id="LNIX01000001">
    <property type="protein sequence ID" value="OXA61342.1"/>
    <property type="molecule type" value="Genomic_DNA"/>
</dbReference>
<feature type="compositionally biased region" description="Basic and acidic residues" evidence="1">
    <location>
        <begin position="81"/>
        <end position="94"/>
    </location>
</feature>
<protein>
    <submittedName>
        <fullName evidence="2">Uncharacterized protein</fullName>
    </submittedName>
</protein>
<evidence type="ECO:0000313" key="3">
    <source>
        <dbReference type="Proteomes" id="UP000198287"/>
    </source>
</evidence>
<dbReference type="AlphaFoldDB" id="A0A226EUS5"/>
<sequence length="177" mass="18614">MGSANPLPPNFGADLAQQIRETIQASLGGAGLRGRGQGQGRPRPPPSASSGQPQSGTTGTSEGGHHFEQCTGDITLTTQVLDRKPLTPEEEARARRGAARLARYETPETIDMTDQQLKRLVLLEKLRNLRGERLRGGNASPQQERANANVAGGGIAPGVVGADMTGHDEDGLDTDSD</sequence>
<keyword evidence="3" id="KW-1185">Reference proteome</keyword>
<evidence type="ECO:0000313" key="2">
    <source>
        <dbReference type="EMBL" id="OXA61342.1"/>
    </source>
</evidence>
<organism evidence="2 3">
    <name type="scientific">Folsomia candida</name>
    <name type="common">Springtail</name>
    <dbReference type="NCBI Taxonomy" id="158441"/>
    <lineage>
        <taxon>Eukaryota</taxon>
        <taxon>Metazoa</taxon>
        <taxon>Ecdysozoa</taxon>
        <taxon>Arthropoda</taxon>
        <taxon>Hexapoda</taxon>
        <taxon>Collembola</taxon>
        <taxon>Entomobryomorpha</taxon>
        <taxon>Isotomoidea</taxon>
        <taxon>Isotomidae</taxon>
        <taxon>Proisotominae</taxon>
        <taxon>Folsomia</taxon>
    </lineage>
</organism>
<evidence type="ECO:0000256" key="1">
    <source>
        <dbReference type="SAM" id="MobiDB-lite"/>
    </source>
</evidence>
<comment type="caution">
    <text evidence="2">The sequence shown here is derived from an EMBL/GenBank/DDBJ whole genome shotgun (WGS) entry which is preliminary data.</text>
</comment>
<feature type="compositionally biased region" description="Low complexity" evidence="1">
    <location>
        <begin position="48"/>
        <end position="60"/>
    </location>
</feature>
<accession>A0A226EUS5</accession>
<reference evidence="2 3" key="1">
    <citation type="submission" date="2015-12" db="EMBL/GenBank/DDBJ databases">
        <title>The genome of Folsomia candida.</title>
        <authorList>
            <person name="Faddeeva A."/>
            <person name="Derks M.F."/>
            <person name="Anvar Y."/>
            <person name="Smit S."/>
            <person name="Van Straalen N."/>
            <person name="Roelofs D."/>
        </authorList>
    </citation>
    <scope>NUCLEOTIDE SEQUENCE [LARGE SCALE GENOMIC DNA]</scope>
    <source>
        <strain evidence="2 3">VU population</strain>
        <tissue evidence="2">Whole body</tissue>
    </source>
</reference>
<name>A0A226EUS5_FOLCA</name>
<feature type="region of interest" description="Disordered" evidence="1">
    <location>
        <begin position="24"/>
        <end position="100"/>
    </location>
</feature>
<gene>
    <name evidence="2" type="ORF">Fcan01_01389</name>
</gene>